<evidence type="ECO:0000313" key="2">
    <source>
        <dbReference type="Proteomes" id="UP000027238"/>
    </source>
</evidence>
<dbReference type="Proteomes" id="UP000027238">
    <property type="component" value="Unassembled WGS sequence"/>
</dbReference>
<comment type="caution">
    <text evidence="1">The sequence shown here is derived from an EMBL/GenBank/DDBJ whole genome shotgun (WGS) entry which is preliminary data.</text>
</comment>
<dbReference type="EMBL" id="JMSE01001443">
    <property type="protein sequence ID" value="KDN61128.1"/>
    <property type="molecule type" value="Genomic_DNA"/>
</dbReference>
<organism evidence="1 2">
    <name type="scientific">Colletotrichum sublineola</name>
    <name type="common">Sorghum anthracnose fungus</name>
    <dbReference type="NCBI Taxonomy" id="1173701"/>
    <lineage>
        <taxon>Eukaryota</taxon>
        <taxon>Fungi</taxon>
        <taxon>Dikarya</taxon>
        <taxon>Ascomycota</taxon>
        <taxon>Pezizomycotina</taxon>
        <taxon>Sordariomycetes</taxon>
        <taxon>Hypocreomycetidae</taxon>
        <taxon>Glomerellales</taxon>
        <taxon>Glomerellaceae</taxon>
        <taxon>Colletotrichum</taxon>
        <taxon>Colletotrichum graminicola species complex</taxon>
    </lineage>
</organism>
<gene>
    <name evidence="1" type="ORF">CSUB01_00809</name>
</gene>
<dbReference type="AlphaFoldDB" id="A0A066WW57"/>
<protein>
    <submittedName>
        <fullName evidence="1">Uncharacterized protein</fullName>
    </submittedName>
</protein>
<evidence type="ECO:0000313" key="1">
    <source>
        <dbReference type="EMBL" id="KDN61128.1"/>
    </source>
</evidence>
<proteinExistence type="predicted"/>
<accession>A0A066WW57</accession>
<keyword evidence="2" id="KW-1185">Reference proteome</keyword>
<sequence>MHVPMLHLNAKDCGLSYVDQLRPVLCRYLSASHHCGSAFSLCIRVKTANLNGPTKSITFHQSPHRRQPAYNSATPTTALLLHQRYSYTSLRRPTVSKKPLMIEFIHAHKPFGPDARRGTLLHNKIPKRTPHFLDCDYARSHSQVTDDRPEEPSSDLWASLKDEALPVQLHSIDVSQRKAEAVRRRPWAIPMGLVCPRDMCRLDPCYQGRHEDGQPVEHTRPEAVTTLCVAPVIK</sequence>
<name>A0A066WW57_COLSU</name>
<reference evidence="2" key="1">
    <citation type="journal article" date="2014" name="Genome Announc.">
        <title>Draft genome sequence of Colletotrichum sublineola, a destructive pathogen of cultivated sorghum.</title>
        <authorList>
            <person name="Baroncelli R."/>
            <person name="Sanz-Martin J.M."/>
            <person name="Rech G.E."/>
            <person name="Sukno S.A."/>
            <person name="Thon M.R."/>
        </authorList>
    </citation>
    <scope>NUCLEOTIDE SEQUENCE [LARGE SCALE GENOMIC DNA]</scope>
    <source>
        <strain evidence="2">TX430BB</strain>
    </source>
</reference>
<dbReference type="HOGENOM" id="CLU_1184942_0_0_1"/>